<evidence type="ECO:0000313" key="3">
    <source>
        <dbReference type="Proteomes" id="UP000243459"/>
    </source>
</evidence>
<evidence type="ECO:0000256" key="1">
    <source>
        <dbReference type="SAM" id="MobiDB-lite"/>
    </source>
</evidence>
<feature type="region of interest" description="Disordered" evidence="1">
    <location>
        <begin position="194"/>
        <end position="228"/>
    </location>
</feature>
<organism evidence="2 3">
    <name type="scientific">Asparagus officinalis</name>
    <name type="common">Garden asparagus</name>
    <dbReference type="NCBI Taxonomy" id="4686"/>
    <lineage>
        <taxon>Eukaryota</taxon>
        <taxon>Viridiplantae</taxon>
        <taxon>Streptophyta</taxon>
        <taxon>Embryophyta</taxon>
        <taxon>Tracheophyta</taxon>
        <taxon>Spermatophyta</taxon>
        <taxon>Magnoliopsida</taxon>
        <taxon>Liliopsida</taxon>
        <taxon>Asparagales</taxon>
        <taxon>Asparagaceae</taxon>
        <taxon>Asparagoideae</taxon>
        <taxon>Asparagus</taxon>
    </lineage>
</organism>
<dbReference type="Gramene" id="ONK70852">
    <property type="protein sequence ID" value="ONK70852"/>
    <property type="gene ID" value="A4U43_C04F2190"/>
</dbReference>
<evidence type="ECO:0000313" key="2">
    <source>
        <dbReference type="EMBL" id="ONK70852.1"/>
    </source>
</evidence>
<name>A0A5P1EY46_ASPOF</name>
<gene>
    <name evidence="2" type="ORF">A4U43_C04F2190</name>
</gene>
<protein>
    <submittedName>
        <fullName evidence="2">Uncharacterized protein</fullName>
    </submittedName>
</protein>
<proteinExistence type="predicted"/>
<sequence length="228" mass="23497">MKRHDAPGALSADGPGKMSIKSPVEKKSAKPSLGVARSLNRRGPQTCVRPRLLASRLRLHRPSSLLSPASLRLQRVPAASITNTRHPRRSTTAPSCRPGPSGRESASDSPTSSAGKTEGLQGIAEVGADAGETSSGSPGGEGVQVGALALYPGTGGCSPGWMRTPTADADGVIVAGGLSPAGMRLRIELRSGADVAEASGRWPVGSCTRTQEEENDGGRDDEDRETNN</sequence>
<keyword evidence="3" id="KW-1185">Reference proteome</keyword>
<dbReference type="EMBL" id="CM007384">
    <property type="protein sequence ID" value="ONK70852.1"/>
    <property type="molecule type" value="Genomic_DNA"/>
</dbReference>
<dbReference type="Proteomes" id="UP000243459">
    <property type="component" value="Chromosome 4"/>
</dbReference>
<feature type="compositionally biased region" description="Acidic residues" evidence="1">
    <location>
        <begin position="219"/>
        <end position="228"/>
    </location>
</feature>
<feature type="region of interest" description="Disordered" evidence="1">
    <location>
        <begin position="76"/>
        <end position="118"/>
    </location>
</feature>
<reference evidence="3" key="1">
    <citation type="journal article" date="2017" name="Nat. Commun.">
        <title>The asparagus genome sheds light on the origin and evolution of a young Y chromosome.</title>
        <authorList>
            <person name="Harkess A."/>
            <person name="Zhou J."/>
            <person name="Xu C."/>
            <person name="Bowers J.E."/>
            <person name="Van der Hulst R."/>
            <person name="Ayyampalayam S."/>
            <person name="Mercati F."/>
            <person name="Riccardi P."/>
            <person name="McKain M.R."/>
            <person name="Kakrana A."/>
            <person name="Tang H."/>
            <person name="Ray J."/>
            <person name="Groenendijk J."/>
            <person name="Arikit S."/>
            <person name="Mathioni S.M."/>
            <person name="Nakano M."/>
            <person name="Shan H."/>
            <person name="Telgmann-Rauber A."/>
            <person name="Kanno A."/>
            <person name="Yue Z."/>
            <person name="Chen H."/>
            <person name="Li W."/>
            <person name="Chen Y."/>
            <person name="Xu X."/>
            <person name="Zhang Y."/>
            <person name="Luo S."/>
            <person name="Chen H."/>
            <person name="Gao J."/>
            <person name="Mao Z."/>
            <person name="Pires J.C."/>
            <person name="Luo M."/>
            <person name="Kudrna D."/>
            <person name="Wing R.A."/>
            <person name="Meyers B.C."/>
            <person name="Yi K."/>
            <person name="Kong H."/>
            <person name="Lavrijsen P."/>
            <person name="Sunseri F."/>
            <person name="Falavigna A."/>
            <person name="Ye Y."/>
            <person name="Leebens-Mack J.H."/>
            <person name="Chen G."/>
        </authorList>
    </citation>
    <scope>NUCLEOTIDE SEQUENCE [LARGE SCALE GENOMIC DNA]</scope>
    <source>
        <strain evidence="3">cv. DH0086</strain>
    </source>
</reference>
<feature type="compositionally biased region" description="Polar residues" evidence="1">
    <location>
        <begin position="80"/>
        <end position="94"/>
    </location>
</feature>
<accession>A0A5P1EY46</accession>
<dbReference type="AlphaFoldDB" id="A0A5P1EY46"/>
<feature type="region of interest" description="Disordered" evidence="1">
    <location>
        <begin position="1"/>
        <end position="62"/>
    </location>
</feature>
<feature type="compositionally biased region" description="Low complexity" evidence="1">
    <location>
        <begin position="49"/>
        <end position="62"/>
    </location>
</feature>